<dbReference type="Pfam" id="PF00106">
    <property type="entry name" value="adh_short"/>
    <property type="match status" value="1"/>
</dbReference>
<dbReference type="SUPFAM" id="SSF51735">
    <property type="entry name" value="NAD(P)-binding Rossmann-fold domains"/>
    <property type="match status" value="1"/>
</dbReference>
<comment type="caution">
    <text evidence="5">The sequence shown here is derived from an EMBL/GenBank/DDBJ whole genome shotgun (WGS) entry which is preliminary data.</text>
</comment>
<dbReference type="PRINTS" id="PR00080">
    <property type="entry name" value="SDRFAMILY"/>
</dbReference>
<sequence>MHTERVAFVTGGMGGLGTAVSRRLLAAGMTVVVSHTERNDHVATWLARERDAGRVFHALEVDVSDFDSCAQCARRALDEFGRVDVLVNNAGVTSDASFMKMTKRQWDTVLRTDIDGLFNMTKPFVPGMIERGFGRIVNIGSINGEQGAYGQTNYSAAKAAVHGFTMALARELARYGVTVNTVSPGYLATSMVEAVPAEILEKRILPQIPVGRLGRPDEIAALVAYLCSDDAGFATGADFAINGGMHMQ</sequence>
<dbReference type="SMART" id="SM00822">
    <property type="entry name" value="PKS_KR"/>
    <property type="match status" value="1"/>
</dbReference>
<dbReference type="GO" id="GO:0005737">
    <property type="term" value="C:cytoplasm"/>
    <property type="evidence" value="ECO:0007669"/>
    <property type="project" value="InterPro"/>
</dbReference>
<keyword evidence="2" id="KW-0560">Oxidoreductase</keyword>
<dbReference type="InterPro" id="IPR057326">
    <property type="entry name" value="KR_dom"/>
</dbReference>
<gene>
    <name evidence="5" type="ORF">WS67_17780</name>
</gene>
<feature type="domain" description="Ketoreductase" evidence="4">
    <location>
        <begin position="5"/>
        <end position="185"/>
    </location>
</feature>
<dbReference type="PROSITE" id="PS00061">
    <property type="entry name" value="ADH_SHORT"/>
    <property type="match status" value="1"/>
</dbReference>
<evidence type="ECO:0000256" key="3">
    <source>
        <dbReference type="RuleBase" id="RU000363"/>
    </source>
</evidence>
<evidence type="ECO:0000313" key="5">
    <source>
        <dbReference type="EMBL" id="KVE25748.1"/>
    </source>
</evidence>
<evidence type="ECO:0000256" key="2">
    <source>
        <dbReference type="ARBA" id="ARBA00023002"/>
    </source>
</evidence>
<evidence type="ECO:0000256" key="1">
    <source>
        <dbReference type="ARBA" id="ARBA00006484"/>
    </source>
</evidence>
<comment type="similarity">
    <text evidence="1 3">Belongs to the short-chain dehydrogenases/reductases (SDR) family.</text>
</comment>
<proteinExistence type="inferred from homology"/>
<protein>
    <submittedName>
        <fullName evidence="5">Beta-ketoacyl-ACP reductase</fullName>
    </submittedName>
</protein>
<dbReference type="OrthoDB" id="9802564at2"/>
<dbReference type="CDD" id="cd05333">
    <property type="entry name" value="BKR_SDR_c"/>
    <property type="match status" value="1"/>
</dbReference>
<organism evidence="5 6">
    <name type="scientific">Burkholderia singularis</name>
    <dbReference type="NCBI Taxonomy" id="1503053"/>
    <lineage>
        <taxon>Bacteria</taxon>
        <taxon>Pseudomonadati</taxon>
        <taxon>Pseudomonadota</taxon>
        <taxon>Betaproteobacteria</taxon>
        <taxon>Burkholderiales</taxon>
        <taxon>Burkholderiaceae</taxon>
        <taxon>Burkholderia</taxon>
        <taxon>pseudomallei group</taxon>
    </lineage>
</organism>
<dbReference type="Proteomes" id="UP000062788">
    <property type="component" value="Unassembled WGS sequence"/>
</dbReference>
<dbReference type="NCBIfam" id="NF009466">
    <property type="entry name" value="PRK12826.1-2"/>
    <property type="match status" value="1"/>
</dbReference>
<dbReference type="PRINTS" id="PR00081">
    <property type="entry name" value="GDHRDH"/>
</dbReference>
<evidence type="ECO:0000259" key="4">
    <source>
        <dbReference type="SMART" id="SM00822"/>
    </source>
</evidence>
<reference evidence="5 6" key="1">
    <citation type="submission" date="2015-11" db="EMBL/GenBank/DDBJ databases">
        <title>Expanding the genomic diversity of Burkholderia species for the development of highly accurate diagnostics.</title>
        <authorList>
            <person name="Sahl J."/>
            <person name="Keim P."/>
            <person name="Wagner D."/>
        </authorList>
    </citation>
    <scope>NUCLEOTIDE SEQUENCE [LARGE SCALE GENOMIC DNA]</scope>
    <source>
        <strain evidence="5 6">TSV85</strain>
    </source>
</reference>
<dbReference type="InterPro" id="IPR002347">
    <property type="entry name" value="SDR_fam"/>
</dbReference>
<dbReference type="InterPro" id="IPR011283">
    <property type="entry name" value="Acetoacetyl-CoA_reductase"/>
</dbReference>
<dbReference type="InterPro" id="IPR050259">
    <property type="entry name" value="SDR"/>
</dbReference>
<dbReference type="InterPro" id="IPR036291">
    <property type="entry name" value="NAD(P)-bd_dom_sf"/>
</dbReference>
<keyword evidence="6" id="KW-1185">Reference proteome</keyword>
<dbReference type="FunFam" id="3.40.50.720:FF:000173">
    <property type="entry name" value="3-oxoacyl-[acyl-carrier protein] reductase"/>
    <property type="match status" value="1"/>
</dbReference>
<name>A0A118DN16_9BURK</name>
<dbReference type="RefSeq" id="WP_059518772.1">
    <property type="nucleotide sequence ID" value="NZ_CP013449.1"/>
</dbReference>
<dbReference type="GO" id="GO:0018454">
    <property type="term" value="F:acetoacetyl-CoA reductase activity"/>
    <property type="evidence" value="ECO:0007669"/>
    <property type="project" value="InterPro"/>
</dbReference>
<evidence type="ECO:0000313" key="6">
    <source>
        <dbReference type="Proteomes" id="UP000062788"/>
    </source>
</evidence>
<dbReference type="InterPro" id="IPR020904">
    <property type="entry name" value="Sc_DH/Rdtase_CS"/>
</dbReference>
<dbReference type="NCBIfam" id="TIGR01829">
    <property type="entry name" value="AcAcCoA_reduct"/>
    <property type="match status" value="1"/>
</dbReference>
<dbReference type="Gene3D" id="3.40.50.720">
    <property type="entry name" value="NAD(P)-binding Rossmann-like Domain"/>
    <property type="match status" value="1"/>
</dbReference>
<dbReference type="PANTHER" id="PTHR42879">
    <property type="entry name" value="3-OXOACYL-(ACYL-CARRIER-PROTEIN) REDUCTASE"/>
    <property type="match status" value="1"/>
</dbReference>
<accession>A0A118DN16</accession>
<dbReference type="GO" id="GO:0042619">
    <property type="term" value="P:poly-hydroxybutyrate biosynthetic process"/>
    <property type="evidence" value="ECO:0007669"/>
    <property type="project" value="InterPro"/>
</dbReference>
<dbReference type="AlphaFoldDB" id="A0A118DN16"/>
<dbReference type="GO" id="GO:0032787">
    <property type="term" value="P:monocarboxylic acid metabolic process"/>
    <property type="evidence" value="ECO:0007669"/>
    <property type="project" value="UniProtKB-ARBA"/>
</dbReference>
<dbReference type="EMBL" id="LOWA01000037">
    <property type="protein sequence ID" value="KVE25748.1"/>
    <property type="molecule type" value="Genomic_DNA"/>
</dbReference>
<dbReference type="NCBIfam" id="NF009464">
    <property type="entry name" value="PRK12824.1"/>
    <property type="match status" value="1"/>
</dbReference>
<dbReference type="PANTHER" id="PTHR42879:SF2">
    <property type="entry name" value="3-OXOACYL-[ACYL-CARRIER-PROTEIN] REDUCTASE FABG"/>
    <property type="match status" value="1"/>
</dbReference>